<dbReference type="SUPFAM" id="SSF140500">
    <property type="entry name" value="BAS1536-like"/>
    <property type="match status" value="1"/>
</dbReference>
<dbReference type="EMBL" id="LZZM01000185">
    <property type="protein sequence ID" value="OOM75422.1"/>
    <property type="molecule type" value="Genomic_DNA"/>
</dbReference>
<accession>A0A1S8TCS8</accession>
<dbReference type="STRING" id="29367.CLPUN_32330"/>
<reference evidence="1 2" key="1">
    <citation type="submission" date="2016-05" db="EMBL/GenBank/DDBJ databases">
        <title>Microbial solvent formation.</title>
        <authorList>
            <person name="Poehlein A."/>
            <person name="Montoya Solano J.D."/>
            <person name="Flitsch S."/>
            <person name="Krabben P."/>
            <person name="Duerre P."/>
            <person name="Daniel R."/>
        </authorList>
    </citation>
    <scope>NUCLEOTIDE SEQUENCE [LARGE SCALE GENOMIC DNA]</scope>
    <source>
        <strain evidence="1 2">DSM 2619</strain>
    </source>
</reference>
<dbReference type="InterPro" id="IPR036638">
    <property type="entry name" value="HLH_DNA-bd_sf"/>
</dbReference>
<organism evidence="1 2">
    <name type="scientific">Clostridium puniceum</name>
    <dbReference type="NCBI Taxonomy" id="29367"/>
    <lineage>
        <taxon>Bacteria</taxon>
        <taxon>Bacillati</taxon>
        <taxon>Bacillota</taxon>
        <taxon>Clostridia</taxon>
        <taxon>Eubacteriales</taxon>
        <taxon>Clostridiaceae</taxon>
        <taxon>Clostridium</taxon>
    </lineage>
</organism>
<dbReference type="InterPro" id="IPR018540">
    <property type="entry name" value="Spo0E-like"/>
</dbReference>
<dbReference type="Proteomes" id="UP000190890">
    <property type="component" value="Unassembled WGS sequence"/>
</dbReference>
<dbReference type="GO" id="GO:0043937">
    <property type="term" value="P:regulation of sporulation"/>
    <property type="evidence" value="ECO:0007669"/>
    <property type="project" value="InterPro"/>
</dbReference>
<proteinExistence type="predicted"/>
<gene>
    <name evidence="1" type="ORF">CLPUN_32330</name>
</gene>
<comment type="caution">
    <text evidence="1">The sequence shown here is derived from an EMBL/GenBank/DDBJ whole genome shotgun (WGS) entry which is preliminary data.</text>
</comment>
<evidence type="ECO:0000313" key="1">
    <source>
        <dbReference type="EMBL" id="OOM75422.1"/>
    </source>
</evidence>
<dbReference type="Pfam" id="PF09388">
    <property type="entry name" value="SpoOE-like"/>
    <property type="match status" value="1"/>
</dbReference>
<protein>
    <submittedName>
        <fullName evidence="1">Spo0E like sporulation regulatory protein</fullName>
    </submittedName>
</protein>
<name>A0A1S8TCS8_9CLOT</name>
<dbReference type="AlphaFoldDB" id="A0A1S8TCS8"/>
<evidence type="ECO:0000313" key="2">
    <source>
        <dbReference type="Proteomes" id="UP000190890"/>
    </source>
</evidence>
<keyword evidence="2" id="KW-1185">Reference proteome</keyword>
<dbReference type="GO" id="GO:0046983">
    <property type="term" value="F:protein dimerization activity"/>
    <property type="evidence" value="ECO:0007669"/>
    <property type="project" value="InterPro"/>
</dbReference>
<dbReference type="InterPro" id="IPR037208">
    <property type="entry name" value="Spo0E-like_sf"/>
</dbReference>
<sequence>MKEIYSNLQLFYTAIREMEELKLKNNEAISQLNQAMEKARADLYKAIEIYGRSSNEVVIASQKLDELIVNAYKEQLNTNNK</sequence>
<dbReference type="Gene3D" id="4.10.280.10">
    <property type="entry name" value="Helix-loop-helix DNA-binding domain"/>
    <property type="match status" value="1"/>
</dbReference>